<dbReference type="EMBL" id="JAMQGP010000006">
    <property type="protein sequence ID" value="MCM2680455.1"/>
    <property type="molecule type" value="Genomic_DNA"/>
</dbReference>
<dbReference type="Proteomes" id="UP001165393">
    <property type="component" value="Unassembled WGS sequence"/>
</dbReference>
<comment type="caution">
    <text evidence="2">The sequence shown here is derived from an EMBL/GenBank/DDBJ whole genome shotgun (WGS) entry which is preliminary data.</text>
</comment>
<protein>
    <submittedName>
        <fullName evidence="2">Uncharacterized protein</fullName>
    </submittedName>
</protein>
<proteinExistence type="predicted"/>
<reference evidence="2 3" key="1">
    <citation type="journal article" date="2013" name="Antonie Van Leeuwenhoek">
        <title>Echinimonas agarilytica gen. nov., sp. nov., a new gammaproteobacterium isolated from the sea urchin Strongylocentrotus intermedius.</title>
        <authorList>
            <person name="Nedashkovskaya O.I."/>
            <person name="Stenkova A.M."/>
            <person name="Zhukova N.V."/>
            <person name="Van Trappen S."/>
            <person name="Lee J.S."/>
            <person name="Kim S.B."/>
        </authorList>
    </citation>
    <scope>NUCLEOTIDE SEQUENCE [LARGE SCALE GENOMIC DNA]</scope>
    <source>
        <strain evidence="2 3">KMM 6351</strain>
    </source>
</reference>
<name>A0AA42B7Q3_9GAMM</name>
<feature type="compositionally biased region" description="Basic and acidic residues" evidence="1">
    <location>
        <begin position="34"/>
        <end position="46"/>
    </location>
</feature>
<dbReference type="RefSeq" id="WP_251261894.1">
    <property type="nucleotide sequence ID" value="NZ_JAMQGP010000006.1"/>
</dbReference>
<keyword evidence="3" id="KW-1185">Reference proteome</keyword>
<accession>A0AA42B7Q3</accession>
<feature type="region of interest" description="Disordered" evidence="1">
    <location>
        <begin position="17"/>
        <end position="52"/>
    </location>
</feature>
<gene>
    <name evidence="2" type="ORF">NAF29_12355</name>
</gene>
<organism evidence="2 3">
    <name type="scientific">Echinimonas agarilytica</name>
    <dbReference type="NCBI Taxonomy" id="1215918"/>
    <lineage>
        <taxon>Bacteria</taxon>
        <taxon>Pseudomonadati</taxon>
        <taxon>Pseudomonadota</taxon>
        <taxon>Gammaproteobacteria</taxon>
        <taxon>Alteromonadales</taxon>
        <taxon>Echinimonadaceae</taxon>
        <taxon>Echinimonas</taxon>
    </lineage>
</organism>
<dbReference type="AlphaFoldDB" id="A0AA42B7Q3"/>
<evidence type="ECO:0000313" key="2">
    <source>
        <dbReference type="EMBL" id="MCM2680455.1"/>
    </source>
</evidence>
<evidence type="ECO:0000256" key="1">
    <source>
        <dbReference type="SAM" id="MobiDB-lite"/>
    </source>
</evidence>
<sequence>MTFIWAVALFWRDFSAQREKGGGGQSGPVYDNQANKKDISCRKSNKDVAVSP</sequence>
<evidence type="ECO:0000313" key="3">
    <source>
        <dbReference type="Proteomes" id="UP001165393"/>
    </source>
</evidence>